<proteinExistence type="predicted"/>
<reference evidence="2 3" key="1">
    <citation type="submission" date="2021-06" db="EMBL/GenBank/DDBJ databases">
        <authorList>
            <person name="Palmer J.M."/>
        </authorList>
    </citation>
    <scope>NUCLEOTIDE SEQUENCE [LARGE SCALE GENOMIC DNA]</scope>
    <source>
        <strain evidence="3">if_2019</strain>
        <tissue evidence="2">Muscle</tissue>
    </source>
</reference>
<keyword evidence="3" id="KW-1185">Reference proteome</keyword>
<comment type="caution">
    <text evidence="2">The sequence shown here is derived from an EMBL/GenBank/DDBJ whole genome shotgun (WGS) entry which is preliminary data.</text>
</comment>
<sequence>MCVLLFGCMCGWSLKAACQSETGHSAMGKLNCGSCCSLQQLFPDSRGNFWEIGNQGLAIVIFPLLRCYPSVTAAMSHYTKIYSSSPWMEDQLCYSAVVPPCGYKRKHMCA</sequence>
<gene>
    <name evidence="2" type="ORF">ILYODFUR_025352</name>
</gene>
<accession>A0ABV0UW44</accession>
<evidence type="ECO:0000313" key="3">
    <source>
        <dbReference type="Proteomes" id="UP001482620"/>
    </source>
</evidence>
<evidence type="ECO:0000256" key="1">
    <source>
        <dbReference type="SAM" id="SignalP"/>
    </source>
</evidence>
<protein>
    <recommendedName>
        <fullName evidence="4">Secreted protein</fullName>
    </recommendedName>
</protein>
<dbReference type="EMBL" id="JAHRIQ010084189">
    <property type="protein sequence ID" value="MEQ2249054.1"/>
    <property type="molecule type" value="Genomic_DNA"/>
</dbReference>
<dbReference type="Proteomes" id="UP001482620">
    <property type="component" value="Unassembled WGS sequence"/>
</dbReference>
<organism evidence="2 3">
    <name type="scientific">Ilyodon furcidens</name>
    <name type="common">goldbreast splitfin</name>
    <dbReference type="NCBI Taxonomy" id="33524"/>
    <lineage>
        <taxon>Eukaryota</taxon>
        <taxon>Metazoa</taxon>
        <taxon>Chordata</taxon>
        <taxon>Craniata</taxon>
        <taxon>Vertebrata</taxon>
        <taxon>Euteleostomi</taxon>
        <taxon>Actinopterygii</taxon>
        <taxon>Neopterygii</taxon>
        <taxon>Teleostei</taxon>
        <taxon>Neoteleostei</taxon>
        <taxon>Acanthomorphata</taxon>
        <taxon>Ovalentaria</taxon>
        <taxon>Atherinomorphae</taxon>
        <taxon>Cyprinodontiformes</taxon>
        <taxon>Goodeidae</taxon>
        <taxon>Ilyodon</taxon>
    </lineage>
</organism>
<feature type="signal peptide" evidence="1">
    <location>
        <begin position="1"/>
        <end position="18"/>
    </location>
</feature>
<feature type="chain" id="PRO_5045334845" description="Secreted protein" evidence="1">
    <location>
        <begin position="19"/>
        <end position="110"/>
    </location>
</feature>
<keyword evidence="1" id="KW-0732">Signal</keyword>
<evidence type="ECO:0000313" key="2">
    <source>
        <dbReference type="EMBL" id="MEQ2249054.1"/>
    </source>
</evidence>
<name>A0ABV0UW44_9TELE</name>
<evidence type="ECO:0008006" key="4">
    <source>
        <dbReference type="Google" id="ProtNLM"/>
    </source>
</evidence>